<dbReference type="GO" id="GO:0098796">
    <property type="term" value="C:membrane protein complex"/>
    <property type="evidence" value="ECO:0007669"/>
    <property type="project" value="UniProtKB-ARBA"/>
</dbReference>
<dbReference type="InterPro" id="IPR017911">
    <property type="entry name" value="MacB-like_ATP-bd"/>
</dbReference>
<dbReference type="GO" id="GO:0016887">
    <property type="term" value="F:ATP hydrolysis activity"/>
    <property type="evidence" value="ECO:0007669"/>
    <property type="project" value="InterPro"/>
</dbReference>
<gene>
    <name evidence="5" type="ORF">J0M35_09035</name>
</gene>
<dbReference type="Pfam" id="PF00005">
    <property type="entry name" value="ABC_tran"/>
    <property type="match status" value="1"/>
</dbReference>
<evidence type="ECO:0000256" key="2">
    <source>
        <dbReference type="ARBA" id="ARBA00022741"/>
    </source>
</evidence>
<evidence type="ECO:0000256" key="1">
    <source>
        <dbReference type="ARBA" id="ARBA00022448"/>
    </source>
</evidence>
<dbReference type="CDD" id="cd03255">
    <property type="entry name" value="ABC_MJ0796_LolCDE_FtsE"/>
    <property type="match status" value="1"/>
</dbReference>
<dbReference type="SUPFAM" id="SSF52540">
    <property type="entry name" value="P-loop containing nucleoside triphosphate hydrolases"/>
    <property type="match status" value="1"/>
</dbReference>
<dbReference type="PANTHER" id="PTHR24220">
    <property type="entry name" value="IMPORT ATP-BINDING PROTEIN"/>
    <property type="match status" value="1"/>
</dbReference>
<name>A0A8J7PFP2_9BACT</name>
<evidence type="ECO:0000313" key="6">
    <source>
        <dbReference type="Proteomes" id="UP000664277"/>
    </source>
</evidence>
<evidence type="ECO:0000259" key="4">
    <source>
        <dbReference type="PROSITE" id="PS50893"/>
    </source>
</evidence>
<dbReference type="AlphaFoldDB" id="A0A8J7PFP2"/>
<dbReference type="InterPro" id="IPR017871">
    <property type="entry name" value="ABC_transporter-like_CS"/>
</dbReference>
<dbReference type="FunFam" id="3.40.50.300:FF:000032">
    <property type="entry name" value="Export ABC transporter ATP-binding protein"/>
    <property type="match status" value="1"/>
</dbReference>
<accession>A0A8J7PFP2</accession>
<sequence length="238" mass="25500">MSATRGSDGESAKKAVLSLDKVSKTYGEHNVEALKSVSLDIPEGSFACLMGQSGCGKSTLLNLIAGLDKPGAGRILFDGQDLSGLSDESMTKLRAGKIGFVFQFFNLLSTLTVKENVELPLELNSNMGKAAREKLVIETLERVGMGARLNFYPAQLSGGEMQRVAIARAIIHKPRLLVADEPTGNLDSQNGESVLALLNELNRDHGQTIVMATHSSEAASHCDFVIHMKDGSIVNIDE</sequence>
<feature type="domain" description="ABC transporter" evidence="4">
    <location>
        <begin position="17"/>
        <end position="236"/>
    </location>
</feature>
<dbReference type="Gene3D" id="3.40.50.300">
    <property type="entry name" value="P-loop containing nucleotide triphosphate hydrolases"/>
    <property type="match status" value="1"/>
</dbReference>
<dbReference type="GO" id="GO:0005886">
    <property type="term" value="C:plasma membrane"/>
    <property type="evidence" value="ECO:0007669"/>
    <property type="project" value="TreeGrafter"/>
</dbReference>
<protein>
    <submittedName>
        <fullName evidence="5">ABC transporter ATP-binding protein</fullName>
    </submittedName>
</protein>
<dbReference type="Proteomes" id="UP000664277">
    <property type="component" value="Unassembled WGS sequence"/>
</dbReference>
<proteinExistence type="predicted"/>
<comment type="caution">
    <text evidence="5">The sequence shown here is derived from an EMBL/GenBank/DDBJ whole genome shotgun (WGS) entry which is preliminary data.</text>
</comment>
<reference evidence="5" key="1">
    <citation type="submission" date="2021-02" db="EMBL/GenBank/DDBJ databases">
        <title>Genome-Resolved Metagenomics of a Microbial Community Performing Photosynthetic Biological Nutrient Removal.</title>
        <authorList>
            <person name="Mcdaniel E.A."/>
        </authorList>
    </citation>
    <scope>NUCLEOTIDE SEQUENCE</scope>
    <source>
        <strain evidence="5">UWPOB_OBS1</strain>
    </source>
</reference>
<keyword evidence="1" id="KW-0813">Transport</keyword>
<dbReference type="GO" id="GO:0022857">
    <property type="term" value="F:transmembrane transporter activity"/>
    <property type="evidence" value="ECO:0007669"/>
    <property type="project" value="TreeGrafter"/>
</dbReference>
<dbReference type="PROSITE" id="PS50893">
    <property type="entry name" value="ABC_TRANSPORTER_2"/>
    <property type="match status" value="1"/>
</dbReference>
<evidence type="ECO:0000313" key="5">
    <source>
        <dbReference type="EMBL" id="MBN8660492.1"/>
    </source>
</evidence>
<dbReference type="InterPro" id="IPR015854">
    <property type="entry name" value="ABC_transpr_LolD-like"/>
</dbReference>
<dbReference type="EMBL" id="JAFLCK010000011">
    <property type="protein sequence ID" value="MBN8660492.1"/>
    <property type="molecule type" value="Genomic_DNA"/>
</dbReference>
<dbReference type="InterPro" id="IPR027417">
    <property type="entry name" value="P-loop_NTPase"/>
</dbReference>
<dbReference type="InterPro" id="IPR003439">
    <property type="entry name" value="ABC_transporter-like_ATP-bd"/>
</dbReference>
<dbReference type="PROSITE" id="PS00211">
    <property type="entry name" value="ABC_TRANSPORTER_1"/>
    <property type="match status" value="1"/>
</dbReference>
<keyword evidence="2" id="KW-0547">Nucleotide-binding</keyword>
<organism evidence="5 6">
    <name type="scientific">Candidatus Obscuribacter phosphatis</name>
    <dbReference type="NCBI Taxonomy" id="1906157"/>
    <lineage>
        <taxon>Bacteria</taxon>
        <taxon>Bacillati</taxon>
        <taxon>Candidatus Melainabacteria</taxon>
        <taxon>Candidatus Obscuribacterales</taxon>
        <taxon>Candidatus Obscuribacteraceae</taxon>
        <taxon>Candidatus Obscuribacter</taxon>
    </lineage>
</organism>
<keyword evidence="3 5" id="KW-0067">ATP-binding</keyword>
<dbReference type="SMART" id="SM00382">
    <property type="entry name" value="AAA"/>
    <property type="match status" value="1"/>
</dbReference>
<dbReference type="InterPro" id="IPR003593">
    <property type="entry name" value="AAA+_ATPase"/>
</dbReference>
<evidence type="ECO:0000256" key="3">
    <source>
        <dbReference type="ARBA" id="ARBA00022840"/>
    </source>
</evidence>
<dbReference type="GO" id="GO:0005524">
    <property type="term" value="F:ATP binding"/>
    <property type="evidence" value="ECO:0007669"/>
    <property type="project" value="UniProtKB-KW"/>
</dbReference>